<dbReference type="InterPro" id="IPR027379">
    <property type="entry name" value="CLS_N"/>
</dbReference>
<evidence type="ECO:0000256" key="3">
    <source>
        <dbReference type="ARBA" id="ARBA00022692"/>
    </source>
</evidence>
<reference evidence="9" key="1">
    <citation type="journal article" date="2019" name="Int. J. Syst. Evol. Microbiol.">
        <title>The Global Catalogue of Microorganisms (GCM) 10K type strain sequencing project: providing services to taxonomists for standard genome sequencing and annotation.</title>
        <authorList>
            <consortium name="The Broad Institute Genomics Platform"/>
            <consortium name="The Broad Institute Genome Sequencing Center for Infectious Disease"/>
            <person name="Wu L."/>
            <person name="Ma J."/>
        </authorList>
    </citation>
    <scope>NUCLEOTIDE SEQUENCE [LARGE SCALE GENOMIC DNA]</scope>
    <source>
        <strain evidence="9">CGMCC 1.12192</strain>
    </source>
</reference>
<name>A0ABV9R3K1_9MICO</name>
<keyword evidence="5 6" id="KW-0472">Membrane</keyword>
<gene>
    <name evidence="8" type="ORF">ACFPER_06345</name>
</gene>
<evidence type="ECO:0000256" key="5">
    <source>
        <dbReference type="ARBA" id="ARBA00023136"/>
    </source>
</evidence>
<keyword evidence="3 6" id="KW-0812">Transmembrane</keyword>
<dbReference type="RefSeq" id="WP_204391472.1">
    <property type="nucleotide sequence ID" value="NZ_JAFBBW010000001.1"/>
</dbReference>
<evidence type="ECO:0000313" key="8">
    <source>
        <dbReference type="EMBL" id="MFC4828400.1"/>
    </source>
</evidence>
<comment type="caution">
    <text evidence="8">The sequence shown here is derived from an EMBL/GenBank/DDBJ whole genome shotgun (WGS) entry which is preliminary data.</text>
</comment>
<evidence type="ECO:0000313" key="9">
    <source>
        <dbReference type="Proteomes" id="UP001595960"/>
    </source>
</evidence>
<dbReference type="EMBL" id="JBHSJC010000001">
    <property type="protein sequence ID" value="MFC4828400.1"/>
    <property type="molecule type" value="Genomic_DNA"/>
</dbReference>
<keyword evidence="4 6" id="KW-1133">Transmembrane helix</keyword>
<evidence type="ECO:0000256" key="6">
    <source>
        <dbReference type="SAM" id="Phobius"/>
    </source>
</evidence>
<evidence type="ECO:0000256" key="1">
    <source>
        <dbReference type="ARBA" id="ARBA00004651"/>
    </source>
</evidence>
<comment type="subcellular location">
    <subcellularLocation>
        <location evidence="1">Cell membrane</location>
        <topology evidence="1">Multi-pass membrane protein</topology>
    </subcellularLocation>
</comment>
<organism evidence="8 9">
    <name type="scientific">Agromyces aurantiacus</name>
    <dbReference type="NCBI Taxonomy" id="165814"/>
    <lineage>
        <taxon>Bacteria</taxon>
        <taxon>Bacillati</taxon>
        <taxon>Actinomycetota</taxon>
        <taxon>Actinomycetes</taxon>
        <taxon>Micrococcales</taxon>
        <taxon>Microbacteriaceae</taxon>
        <taxon>Agromyces</taxon>
    </lineage>
</organism>
<sequence length="74" mass="8025">MATTQRWSDLSTGRKVGTVVGAVVQLALAATAWTDLARRTADEVNGPKPVWAAVILVNYVGPIAYFLFGRRRHG</sequence>
<evidence type="ECO:0000256" key="2">
    <source>
        <dbReference type="ARBA" id="ARBA00022475"/>
    </source>
</evidence>
<feature type="domain" description="Cardiolipin synthase N-terminal" evidence="7">
    <location>
        <begin position="27"/>
        <end position="70"/>
    </location>
</feature>
<dbReference type="Proteomes" id="UP001595960">
    <property type="component" value="Unassembled WGS sequence"/>
</dbReference>
<keyword evidence="9" id="KW-1185">Reference proteome</keyword>
<accession>A0ABV9R3K1</accession>
<dbReference type="Pfam" id="PF13396">
    <property type="entry name" value="PLDc_N"/>
    <property type="match status" value="1"/>
</dbReference>
<proteinExistence type="predicted"/>
<evidence type="ECO:0000256" key="4">
    <source>
        <dbReference type="ARBA" id="ARBA00022989"/>
    </source>
</evidence>
<keyword evidence="2" id="KW-1003">Cell membrane</keyword>
<feature type="transmembrane region" description="Helical" evidence="6">
    <location>
        <begin position="50"/>
        <end position="68"/>
    </location>
</feature>
<evidence type="ECO:0000259" key="7">
    <source>
        <dbReference type="Pfam" id="PF13396"/>
    </source>
</evidence>
<protein>
    <submittedName>
        <fullName evidence="8">PLD nuclease N-terminal domain-containing protein</fullName>
    </submittedName>
</protein>